<dbReference type="AlphaFoldDB" id="A0A6M3IW51"/>
<dbReference type="Gene3D" id="2.160.20.10">
    <property type="entry name" value="Single-stranded right-handed beta-helix, Pectin lyase-like"/>
    <property type="match status" value="1"/>
</dbReference>
<name>A0A6M3IW51_9ZZZZ</name>
<dbReference type="SUPFAM" id="SSF51126">
    <property type="entry name" value="Pectin lyase-like"/>
    <property type="match status" value="1"/>
</dbReference>
<dbReference type="InterPro" id="IPR012334">
    <property type="entry name" value="Pectin_lyas_fold"/>
</dbReference>
<sequence length="365" mass="39880">MTIVTSRNIWKPVSSAGPTYLVAAYDAPAWVKAKAHYVCDYVSGDDHLEINDAITKAAALKGGVLLSEGTFSLGASLSVPYDESGIRLAFLKGQGMRSTVIRLSGSLDGIVIADDADFYTMSDFQIYHWSKSTGHGIRFAGESHNFVFENIDIFDTSAGWMANIYSPYWIWMGRWNNCRVNNCDIGWDLYWGTTLKQQNCYVAGYTTAGWRLGLITGISMDTPTAESGGTGWDITHQTSYGPSQLDITNMHVEAHNLTSGEGGVLNLYEGTFCRVNGLYLQNDGTNHADATFDILYVNIDSEVHVDINGIHMTAMNETGTNNRFKFDGTNGAGDSSFILGASDCTYSDVDVPVGLTIVDTYQSLK</sequence>
<dbReference type="EMBL" id="MT142342">
    <property type="protein sequence ID" value="QJA78551.1"/>
    <property type="molecule type" value="Genomic_DNA"/>
</dbReference>
<proteinExistence type="predicted"/>
<protein>
    <recommendedName>
        <fullName evidence="3">Pectate lyase</fullName>
    </recommendedName>
</protein>
<dbReference type="EMBL" id="MT141451">
    <property type="protein sequence ID" value="QJA61730.1"/>
    <property type="molecule type" value="Genomic_DNA"/>
</dbReference>
<evidence type="ECO:0008006" key="3">
    <source>
        <dbReference type="Google" id="ProtNLM"/>
    </source>
</evidence>
<organism evidence="1">
    <name type="scientific">viral metagenome</name>
    <dbReference type="NCBI Taxonomy" id="1070528"/>
    <lineage>
        <taxon>unclassified sequences</taxon>
        <taxon>metagenomes</taxon>
        <taxon>organismal metagenomes</taxon>
    </lineage>
</organism>
<evidence type="ECO:0000313" key="2">
    <source>
        <dbReference type="EMBL" id="QJA78551.1"/>
    </source>
</evidence>
<accession>A0A6M3IW51</accession>
<evidence type="ECO:0000313" key="1">
    <source>
        <dbReference type="EMBL" id="QJA61730.1"/>
    </source>
</evidence>
<dbReference type="InterPro" id="IPR011050">
    <property type="entry name" value="Pectin_lyase_fold/virulence"/>
</dbReference>
<gene>
    <name evidence="2" type="ORF">MM415A01052_0010</name>
    <name evidence="1" type="ORF">MM415B00896_0007</name>
</gene>
<reference evidence="1" key="1">
    <citation type="submission" date="2020-03" db="EMBL/GenBank/DDBJ databases">
        <title>The deep terrestrial virosphere.</title>
        <authorList>
            <person name="Holmfeldt K."/>
            <person name="Nilsson E."/>
            <person name="Simone D."/>
            <person name="Lopez-Fernandez M."/>
            <person name="Wu X."/>
            <person name="de Brujin I."/>
            <person name="Lundin D."/>
            <person name="Andersson A."/>
            <person name="Bertilsson S."/>
            <person name="Dopson M."/>
        </authorList>
    </citation>
    <scope>NUCLEOTIDE SEQUENCE</scope>
    <source>
        <strain evidence="2">MM415A01052</strain>
        <strain evidence="1">MM415B00896</strain>
    </source>
</reference>